<dbReference type="PRINTS" id="PR01217">
    <property type="entry name" value="PRICHEXTENSN"/>
</dbReference>
<comment type="caution">
    <text evidence="2">The sequence shown here is derived from an EMBL/GenBank/DDBJ whole genome shotgun (WGS) entry which is preliminary data.</text>
</comment>
<sequence length="307" mass="32977">MRAPAGIRTSRVAVSAISRSRGLGPRPGFLRAGSPRAGISAGFCLRRALQREDEARTSVPAWASRAPAATRPRATGSPVAPVRFALAVPPRHRPTSGPPARLLATGPPARHRPACSPPARLLATGPPPRHRPASSPPVPPRHPCATPLPRHPATPPPRTSSSRHRLLSVLAPGSLPAELPSTGPWPPSSPPAAPPPAELPTAEPATRSATIPRVLHRRKKAMSPRPLRPKQPPADGLLQDQEKVRTLVRRTPVRVLQLSPAHRPARPRSFVQAKCWRINNFPRENSLGFVVGVVDSVGNSRFCRWRA</sequence>
<evidence type="ECO:0000313" key="2">
    <source>
        <dbReference type="EMBL" id="MDP9826371.1"/>
    </source>
</evidence>
<feature type="compositionally biased region" description="Low complexity" evidence="1">
    <location>
        <begin position="60"/>
        <end position="74"/>
    </location>
</feature>
<feature type="region of interest" description="Disordered" evidence="1">
    <location>
        <begin position="53"/>
        <end position="240"/>
    </location>
</feature>
<dbReference type="EMBL" id="JAUSQZ010000001">
    <property type="protein sequence ID" value="MDP9826371.1"/>
    <property type="molecule type" value="Genomic_DNA"/>
</dbReference>
<proteinExistence type="predicted"/>
<accession>A0ABT9P134</accession>
<name>A0ABT9P134_9ACTN</name>
<feature type="compositionally biased region" description="Pro residues" evidence="1">
    <location>
        <begin position="149"/>
        <end position="158"/>
    </location>
</feature>
<protein>
    <submittedName>
        <fullName evidence="2">Uncharacterized protein</fullName>
    </submittedName>
</protein>
<evidence type="ECO:0000313" key="3">
    <source>
        <dbReference type="Proteomes" id="UP001235712"/>
    </source>
</evidence>
<dbReference type="Proteomes" id="UP001235712">
    <property type="component" value="Unassembled WGS sequence"/>
</dbReference>
<reference evidence="2 3" key="1">
    <citation type="submission" date="2023-07" db="EMBL/GenBank/DDBJ databases">
        <title>Sequencing the genomes of 1000 actinobacteria strains.</title>
        <authorList>
            <person name="Klenk H.-P."/>
        </authorList>
    </citation>
    <scope>NUCLEOTIDE SEQUENCE [LARGE SCALE GENOMIC DNA]</scope>
    <source>
        <strain evidence="2 3">DSM 44388</strain>
    </source>
</reference>
<evidence type="ECO:0000256" key="1">
    <source>
        <dbReference type="SAM" id="MobiDB-lite"/>
    </source>
</evidence>
<feature type="compositionally biased region" description="Pro residues" evidence="1">
    <location>
        <begin position="183"/>
        <end position="198"/>
    </location>
</feature>
<organism evidence="2 3">
    <name type="scientific">Kineosporia succinea</name>
    <dbReference type="NCBI Taxonomy" id="84632"/>
    <lineage>
        <taxon>Bacteria</taxon>
        <taxon>Bacillati</taxon>
        <taxon>Actinomycetota</taxon>
        <taxon>Actinomycetes</taxon>
        <taxon>Kineosporiales</taxon>
        <taxon>Kineosporiaceae</taxon>
        <taxon>Kineosporia</taxon>
    </lineage>
</organism>
<gene>
    <name evidence="2" type="ORF">J2S57_002120</name>
</gene>
<keyword evidence="3" id="KW-1185">Reference proteome</keyword>